<accession>T1FCL8</accession>
<reference evidence="2 4" key="2">
    <citation type="journal article" date="2013" name="Nature">
        <title>Insights into bilaterian evolution from three spiralian genomes.</title>
        <authorList>
            <person name="Simakov O."/>
            <person name="Marletaz F."/>
            <person name="Cho S.J."/>
            <person name="Edsinger-Gonzales E."/>
            <person name="Havlak P."/>
            <person name="Hellsten U."/>
            <person name="Kuo D.H."/>
            <person name="Larsson T."/>
            <person name="Lv J."/>
            <person name="Arendt D."/>
            <person name="Savage R."/>
            <person name="Osoegawa K."/>
            <person name="de Jong P."/>
            <person name="Grimwood J."/>
            <person name="Chapman J.A."/>
            <person name="Shapiro H."/>
            <person name="Aerts A."/>
            <person name="Otillar R.P."/>
            <person name="Terry A.Y."/>
            <person name="Boore J.L."/>
            <person name="Grigoriev I.V."/>
            <person name="Lindberg D.R."/>
            <person name="Seaver E.C."/>
            <person name="Weisblat D.A."/>
            <person name="Putnam N.H."/>
            <person name="Rokhsar D.S."/>
        </authorList>
    </citation>
    <scope>NUCLEOTIDE SEQUENCE</scope>
</reference>
<sequence>MDFNILNRLNCKELVQNIRESTIKLVNAESLVSPLMFVDVTAYKYDGISGRQDEKVFVEVQFNNLKLEKNFSTTFCGRYGYENLVNLQYENLNETNSDGTKPFNSDLWLFDCLIKFVGSSIKCSCNQTGFVGVFLIKNNFPYIEEMNLAGMLLRAVSIVALVLTILSYALFK</sequence>
<keyword evidence="1" id="KW-1133">Transmembrane helix</keyword>
<keyword evidence="4" id="KW-1185">Reference proteome</keyword>
<dbReference type="EMBL" id="AMQM01006278">
    <property type="status" value="NOT_ANNOTATED_CDS"/>
    <property type="molecule type" value="Genomic_DNA"/>
</dbReference>
<reference evidence="3" key="3">
    <citation type="submission" date="2015-06" db="UniProtKB">
        <authorList>
            <consortium name="EnsemblMetazoa"/>
        </authorList>
    </citation>
    <scope>IDENTIFICATION</scope>
</reference>
<organism evidence="3 4">
    <name type="scientific">Helobdella robusta</name>
    <name type="common">Californian leech</name>
    <dbReference type="NCBI Taxonomy" id="6412"/>
    <lineage>
        <taxon>Eukaryota</taxon>
        <taxon>Metazoa</taxon>
        <taxon>Spiralia</taxon>
        <taxon>Lophotrochozoa</taxon>
        <taxon>Annelida</taxon>
        <taxon>Clitellata</taxon>
        <taxon>Hirudinea</taxon>
        <taxon>Rhynchobdellida</taxon>
        <taxon>Glossiphoniidae</taxon>
        <taxon>Helobdella</taxon>
    </lineage>
</organism>
<feature type="transmembrane region" description="Helical" evidence="1">
    <location>
        <begin position="151"/>
        <end position="171"/>
    </location>
</feature>
<dbReference type="EnsemblMetazoa" id="HelroT178012">
    <property type="protein sequence ID" value="HelroP178012"/>
    <property type="gene ID" value="HelroG178012"/>
</dbReference>
<dbReference type="Proteomes" id="UP000015101">
    <property type="component" value="Unassembled WGS sequence"/>
</dbReference>
<reference evidence="4" key="1">
    <citation type="submission" date="2012-12" db="EMBL/GenBank/DDBJ databases">
        <authorList>
            <person name="Hellsten U."/>
            <person name="Grimwood J."/>
            <person name="Chapman J.A."/>
            <person name="Shapiro H."/>
            <person name="Aerts A."/>
            <person name="Otillar R.P."/>
            <person name="Terry A.Y."/>
            <person name="Boore J.L."/>
            <person name="Simakov O."/>
            <person name="Marletaz F."/>
            <person name="Cho S.-J."/>
            <person name="Edsinger-Gonzales E."/>
            <person name="Havlak P."/>
            <person name="Kuo D.-H."/>
            <person name="Larsson T."/>
            <person name="Lv J."/>
            <person name="Arendt D."/>
            <person name="Savage R."/>
            <person name="Osoegawa K."/>
            <person name="de Jong P."/>
            <person name="Lindberg D.R."/>
            <person name="Seaver E.C."/>
            <person name="Weisblat D.A."/>
            <person name="Putnam N.H."/>
            <person name="Grigoriev I.V."/>
            <person name="Rokhsar D.S."/>
        </authorList>
    </citation>
    <scope>NUCLEOTIDE SEQUENCE</scope>
</reference>
<evidence type="ECO:0000256" key="1">
    <source>
        <dbReference type="SAM" id="Phobius"/>
    </source>
</evidence>
<dbReference type="EMBL" id="KB097336">
    <property type="protein sequence ID" value="ESN97577.1"/>
    <property type="molecule type" value="Genomic_DNA"/>
</dbReference>
<dbReference type="CTD" id="20206567"/>
<dbReference type="InParanoid" id="T1FCL8"/>
<keyword evidence="1" id="KW-0472">Membrane</keyword>
<dbReference type="KEGG" id="hro:HELRODRAFT_178012"/>
<gene>
    <name evidence="3" type="primary">20206567</name>
    <name evidence="2" type="ORF">HELRODRAFT_178012</name>
</gene>
<keyword evidence="1" id="KW-0812">Transmembrane</keyword>
<proteinExistence type="predicted"/>
<dbReference type="GeneID" id="20206567"/>
<dbReference type="HOGENOM" id="CLU_1556955_0_0_1"/>
<evidence type="ECO:0000313" key="2">
    <source>
        <dbReference type="EMBL" id="ESN97577.1"/>
    </source>
</evidence>
<name>T1FCL8_HELRO</name>
<evidence type="ECO:0000313" key="3">
    <source>
        <dbReference type="EnsemblMetazoa" id="HelroP178012"/>
    </source>
</evidence>
<protein>
    <submittedName>
        <fullName evidence="2 3">Uncharacterized protein</fullName>
    </submittedName>
</protein>
<evidence type="ECO:0000313" key="4">
    <source>
        <dbReference type="Proteomes" id="UP000015101"/>
    </source>
</evidence>
<dbReference type="RefSeq" id="XP_009024399.1">
    <property type="nucleotide sequence ID" value="XM_009026151.1"/>
</dbReference>
<dbReference type="AlphaFoldDB" id="T1FCL8"/>